<proteinExistence type="predicted"/>
<dbReference type="InterPro" id="IPR020023">
    <property type="entry name" value="PseG"/>
</dbReference>
<sequence>MEIDLKKILFRVNSSSNIGLGHLMRSLTLAKKYKNSKIYFACENLSGNFNKKVIEEGYTLKVLKSNNKKEFLELITKLKIDFIVIDNYDIDYSFEKYIKQNSKIKLLCFDDIYKKHYCDIVLNHNIYAKEEKYKKLVPSFCELRCGKKHTLIRDEFKKQKKVKKKNEIFVAMGGVDHLGLNPKIIDVLVKYFKKYRVNIITSSSNKNLKALKKKCSKYQNINLYIDSKKIAKLMARSSFAIVTPSVTVHEVIYMNLDFIAIKTADNQKYMYKYLKKKKYKVLETFSNKKLVKLINGIKSESKR</sequence>
<organism evidence="3 4">
    <name type="scientific">Halarcobacter mediterraneus</name>
    <dbReference type="NCBI Taxonomy" id="2023153"/>
    <lineage>
        <taxon>Bacteria</taxon>
        <taxon>Pseudomonadati</taxon>
        <taxon>Campylobacterota</taxon>
        <taxon>Epsilonproteobacteria</taxon>
        <taxon>Campylobacterales</taxon>
        <taxon>Arcobacteraceae</taxon>
        <taxon>Halarcobacter</taxon>
    </lineage>
</organism>
<evidence type="ECO:0000256" key="1">
    <source>
        <dbReference type="PIRSR" id="PIRSR620023-1"/>
    </source>
</evidence>
<feature type="active site" description="Proton acceptor" evidence="1">
    <location>
        <position position="22"/>
    </location>
</feature>
<keyword evidence="3" id="KW-0378">Hydrolase</keyword>
<dbReference type="AlphaFoldDB" id="A0A4Q1B454"/>
<name>A0A4Q1B454_9BACT</name>
<evidence type="ECO:0000256" key="2">
    <source>
        <dbReference type="PIRSR" id="PIRSR620023-2"/>
    </source>
</evidence>
<dbReference type="Gene3D" id="3.40.50.11190">
    <property type="match status" value="1"/>
</dbReference>
<gene>
    <name evidence="3" type="primary">pseG</name>
    <name evidence="3" type="ORF">CP965_07405</name>
</gene>
<protein>
    <submittedName>
        <fullName evidence="3">UDP-2,4-diacetamido-2,4, 6-trideoxy-beta-L-altropyranose hydrolase</fullName>
    </submittedName>
</protein>
<keyword evidence="4" id="KW-1185">Reference proteome</keyword>
<dbReference type="GO" id="GO:0016787">
    <property type="term" value="F:hydrolase activity"/>
    <property type="evidence" value="ECO:0007669"/>
    <property type="project" value="UniProtKB-KW"/>
</dbReference>
<evidence type="ECO:0000313" key="3">
    <source>
        <dbReference type="EMBL" id="RXK13615.1"/>
    </source>
</evidence>
<dbReference type="Proteomes" id="UP000289718">
    <property type="component" value="Unassembled WGS sequence"/>
</dbReference>
<evidence type="ECO:0000313" key="4">
    <source>
        <dbReference type="Proteomes" id="UP000289718"/>
    </source>
</evidence>
<dbReference type="EMBL" id="NXIE01000002">
    <property type="protein sequence ID" value="RXK13615.1"/>
    <property type="molecule type" value="Genomic_DNA"/>
</dbReference>
<feature type="binding site" evidence="2">
    <location>
        <position position="153"/>
    </location>
    <ligand>
        <name>substrate</name>
    </ligand>
</feature>
<accession>A0A4Q1B454</accession>
<dbReference type="OrthoDB" id="9788924at2"/>
<dbReference type="NCBIfam" id="TIGR03590">
    <property type="entry name" value="PseG"/>
    <property type="match status" value="1"/>
</dbReference>
<dbReference type="Gene3D" id="3.40.50.2000">
    <property type="entry name" value="Glycogen Phosphorylase B"/>
    <property type="match status" value="1"/>
</dbReference>
<feature type="binding site" evidence="2">
    <location>
        <position position="250"/>
    </location>
    <ligand>
        <name>substrate</name>
    </ligand>
</feature>
<comment type="caution">
    <text evidence="3">The sequence shown here is derived from an EMBL/GenBank/DDBJ whole genome shotgun (WGS) entry which is preliminary data.</text>
</comment>
<reference evidence="3 4" key="1">
    <citation type="submission" date="2017-09" db="EMBL/GenBank/DDBJ databases">
        <title>Genomics of the genus Arcobacter.</title>
        <authorList>
            <person name="Perez-Cataluna A."/>
            <person name="Figueras M.J."/>
            <person name="Salas-Masso N."/>
        </authorList>
    </citation>
    <scope>NUCLEOTIDE SEQUENCE [LARGE SCALE GENOMIC DNA]</scope>
    <source>
        <strain evidence="3 4">F156-34</strain>
    </source>
</reference>